<accession>A0A3A9JHL8</accession>
<name>A0A3A9JHL8_9PROT</name>
<dbReference type="PROSITE" id="PS51257">
    <property type="entry name" value="PROKAR_LIPOPROTEIN"/>
    <property type="match status" value="1"/>
</dbReference>
<evidence type="ECO:0000313" key="3">
    <source>
        <dbReference type="EMBL" id="RKK05890.1"/>
    </source>
</evidence>
<evidence type="ECO:0000313" key="4">
    <source>
        <dbReference type="Proteomes" id="UP000278036"/>
    </source>
</evidence>
<dbReference type="AlphaFoldDB" id="A0A3A9JHL8"/>
<feature type="signal peptide" evidence="2">
    <location>
        <begin position="1"/>
        <end position="22"/>
    </location>
</feature>
<reference evidence="3 4" key="1">
    <citation type="submission" date="2018-09" db="EMBL/GenBank/DDBJ databases">
        <title>Roseomonas sp. nov., isolated from feces of Tibetan antelopes in the Qinghai-Tibet plateau, China.</title>
        <authorList>
            <person name="Tian Z."/>
        </authorList>
    </citation>
    <scope>NUCLEOTIDE SEQUENCE [LARGE SCALE GENOMIC DNA]</scope>
    <source>
        <strain evidence="3 4">Z24</strain>
    </source>
</reference>
<feature type="chain" id="PRO_5017482178" evidence="2">
    <location>
        <begin position="23"/>
        <end position="195"/>
    </location>
</feature>
<dbReference type="EMBL" id="RAQU01000008">
    <property type="protein sequence ID" value="RKK05890.1"/>
    <property type="molecule type" value="Genomic_DNA"/>
</dbReference>
<dbReference type="InParanoid" id="A0A3A9JHL8"/>
<feature type="compositionally biased region" description="Low complexity" evidence="1">
    <location>
        <begin position="171"/>
        <end position="187"/>
    </location>
</feature>
<feature type="region of interest" description="Disordered" evidence="1">
    <location>
        <begin position="82"/>
        <end position="195"/>
    </location>
</feature>
<evidence type="ECO:0000256" key="1">
    <source>
        <dbReference type="SAM" id="MobiDB-lite"/>
    </source>
</evidence>
<comment type="caution">
    <text evidence="3">The sequence shown here is derived from an EMBL/GenBank/DDBJ whole genome shotgun (WGS) entry which is preliminary data.</text>
</comment>
<organism evidence="3 4">
    <name type="scientific">Teichococcus wenyumeiae</name>
    <dbReference type="NCBI Taxonomy" id="2478470"/>
    <lineage>
        <taxon>Bacteria</taxon>
        <taxon>Pseudomonadati</taxon>
        <taxon>Pseudomonadota</taxon>
        <taxon>Alphaproteobacteria</taxon>
        <taxon>Acetobacterales</taxon>
        <taxon>Roseomonadaceae</taxon>
        <taxon>Roseomonas</taxon>
    </lineage>
</organism>
<dbReference type="Proteomes" id="UP000278036">
    <property type="component" value="Unassembled WGS sequence"/>
</dbReference>
<protein>
    <submittedName>
        <fullName evidence="3">Uncharacterized protein</fullName>
    </submittedName>
</protein>
<keyword evidence="2" id="KW-0732">Signal</keyword>
<proteinExistence type="predicted"/>
<gene>
    <name evidence="3" type="ORF">D6Z83_01985</name>
</gene>
<sequence length="195" mass="20093">MMGEPRMAMRMVAAIGALAALAACSTQVEAPVDSLTVARVMGQDVAVPPLLPIAGSVWPAQEPPRGTIGNPNAGLMPWDETASQIQQSQPLVAPPVVPGRRGSSTPPDLLAQPEPTPALRQPDMPPYPTEPARPRRRTDGRVIPTPQGPAVTTGGTGSYSTYTNPGGGSGIAIPQGGTTTLLDADGTVRQVPTPR</sequence>
<evidence type="ECO:0000256" key="2">
    <source>
        <dbReference type="SAM" id="SignalP"/>
    </source>
</evidence>